<dbReference type="Proteomes" id="UP000294933">
    <property type="component" value="Unassembled WGS sequence"/>
</dbReference>
<sequence length="528" mass="56379">MSNPTRQAASLPTTRSSSPIASAFSDDQLMSESPSRPSLPTSVSDFALPSSSSSPSHHPGNLLQVVTQAKDDPSPLITRLRRPTYAGLKSPFLTETRIQSPLATSFILPTSRKYSVSEGGSESGSGSAQDIERYRDVDRMMTDSSPSIGSDVPTPPLLGAFFMDEQLEKQKYSDSSITPTSPSTSQKSSSLVNENQDMTLRFRSRRLSYPPKPPRLLTLAAESRPEEVEVKSEAQFQRLLASYAGLSSSLGHSKTGRAMSDRGRYPEEAAVEEEVQREDTPSDDGQTEEDAAPAYGSFKAPAGGSEPISFTRPSTPAHSFHGTPDETFMGISESPGGNKMMDVDVPDFLYGSPSLTSAPNLWRQTPPPSTSAVRTSKRKYEERFDPYLPSAKRRAVSPSMSSLRDAHGVSPIVIPRSPVLRPRLSFSQSNSATSSPTVSQSSSHHSLITAALQGQGTSNGHSGHQRSGSLSCPSLSSSPNIRASLVLASPVLRPVPRLAGGARRGNGDIEGEREVEGAGEGVGSLTLT</sequence>
<dbReference type="EMBL" id="ML170158">
    <property type="protein sequence ID" value="TDL28229.1"/>
    <property type="molecule type" value="Genomic_DNA"/>
</dbReference>
<evidence type="ECO:0000313" key="3">
    <source>
        <dbReference type="Proteomes" id="UP000294933"/>
    </source>
</evidence>
<feature type="region of interest" description="Disordered" evidence="1">
    <location>
        <begin position="1"/>
        <end position="76"/>
    </location>
</feature>
<evidence type="ECO:0000313" key="2">
    <source>
        <dbReference type="EMBL" id="TDL28229.1"/>
    </source>
</evidence>
<dbReference type="OrthoDB" id="5396103at2759"/>
<dbReference type="AlphaFoldDB" id="A0A4Y7QMZ1"/>
<feature type="compositionally biased region" description="Low complexity" evidence="1">
    <location>
        <begin position="173"/>
        <end position="190"/>
    </location>
</feature>
<feature type="compositionally biased region" description="Low complexity" evidence="1">
    <location>
        <begin position="467"/>
        <end position="476"/>
    </location>
</feature>
<feature type="compositionally biased region" description="Low complexity" evidence="1">
    <location>
        <begin position="426"/>
        <end position="446"/>
    </location>
</feature>
<feature type="region of interest" description="Disordered" evidence="1">
    <location>
        <begin position="426"/>
        <end position="476"/>
    </location>
</feature>
<proteinExistence type="predicted"/>
<dbReference type="VEuPathDB" id="FungiDB:BD410DRAFT_894312"/>
<feature type="compositionally biased region" description="Polar residues" evidence="1">
    <location>
        <begin position="28"/>
        <end position="44"/>
    </location>
</feature>
<feature type="region of interest" description="Disordered" evidence="1">
    <location>
        <begin position="248"/>
        <end position="322"/>
    </location>
</feature>
<name>A0A4Y7QMZ1_9AGAM</name>
<feature type="region of interest" description="Disordered" evidence="1">
    <location>
        <begin position="359"/>
        <end position="378"/>
    </location>
</feature>
<feature type="compositionally biased region" description="Acidic residues" evidence="1">
    <location>
        <begin position="269"/>
        <end position="291"/>
    </location>
</feature>
<organism evidence="2 3">
    <name type="scientific">Rickenella mellea</name>
    <dbReference type="NCBI Taxonomy" id="50990"/>
    <lineage>
        <taxon>Eukaryota</taxon>
        <taxon>Fungi</taxon>
        <taxon>Dikarya</taxon>
        <taxon>Basidiomycota</taxon>
        <taxon>Agaricomycotina</taxon>
        <taxon>Agaricomycetes</taxon>
        <taxon>Hymenochaetales</taxon>
        <taxon>Rickenellaceae</taxon>
        <taxon>Rickenella</taxon>
    </lineage>
</organism>
<feature type="region of interest" description="Disordered" evidence="1">
    <location>
        <begin position="496"/>
        <end position="528"/>
    </location>
</feature>
<dbReference type="STRING" id="50990.A0A4Y7QMZ1"/>
<accession>A0A4Y7QMZ1</accession>
<protein>
    <submittedName>
        <fullName evidence="2">Uncharacterized protein</fullName>
    </submittedName>
</protein>
<feature type="compositionally biased region" description="Low complexity" evidence="1">
    <location>
        <begin position="49"/>
        <end position="59"/>
    </location>
</feature>
<feature type="compositionally biased region" description="Polar residues" evidence="1">
    <location>
        <begin position="452"/>
        <end position="466"/>
    </location>
</feature>
<feature type="region of interest" description="Disordered" evidence="1">
    <location>
        <begin position="170"/>
        <end position="195"/>
    </location>
</feature>
<keyword evidence="3" id="KW-1185">Reference proteome</keyword>
<gene>
    <name evidence="2" type="ORF">BD410DRAFT_894312</name>
</gene>
<feature type="compositionally biased region" description="Polar residues" evidence="1">
    <location>
        <begin position="1"/>
        <end position="20"/>
    </location>
</feature>
<reference evidence="2 3" key="1">
    <citation type="submission" date="2018-06" db="EMBL/GenBank/DDBJ databases">
        <title>A transcriptomic atlas of mushroom development highlights an independent origin of complex multicellularity.</title>
        <authorList>
            <consortium name="DOE Joint Genome Institute"/>
            <person name="Krizsan K."/>
            <person name="Almasi E."/>
            <person name="Merenyi Z."/>
            <person name="Sahu N."/>
            <person name="Viragh M."/>
            <person name="Koszo T."/>
            <person name="Mondo S."/>
            <person name="Kiss B."/>
            <person name="Balint B."/>
            <person name="Kues U."/>
            <person name="Barry K."/>
            <person name="Hegedus J.C."/>
            <person name="Henrissat B."/>
            <person name="Johnson J."/>
            <person name="Lipzen A."/>
            <person name="Ohm R."/>
            <person name="Nagy I."/>
            <person name="Pangilinan J."/>
            <person name="Yan J."/>
            <person name="Xiong Y."/>
            <person name="Grigoriev I.V."/>
            <person name="Hibbett D.S."/>
            <person name="Nagy L.G."/>
        </authorList>
    </citation>
    <scope>NUCLEOTIDE SEQUENCE [LARGE SCALE GENOMIC DNA]</scope>
    <source>
        <strain evidence="2 3">SZMC22713</strain>
    </source>
</reference>
<feature type="compositionally biased region" description="Basic and acidic residues" evidence="1">
    <location>
        <begin position="505"/>
        <end position="516"/>
    </location>
</feature>
<evidence type="ECO:0000256" key="1">
    <source>
        <dbReference type="SAM" id="MobiDB-lite"/>
    </source>
</evidence>